<evidence type="ECO:0000256" key="14">
    <source>
        <dbReference type="ARBA" id="ARBA00022989"/>
    </source>
</evidence>
<dbReference type="InterPro" id="IPR050597">
    <property type="entry name" value="Cytochrome_c_Oxidase_Subunit"/>
</dbReference>
<keyword evidence="15 19" id="KW-0560">Oxidoreductase</keyword>
<name>A0A1W1ZHG5_9BURK</name>
<proteinExistence type="inferred from homology"/>
<dbReference type="PRINTS" id="PR00605">
    <property type="entry name" value="CYTCHROMECIC"/>
</dbReference>
<dbReference type="Proteomes" id="UP000192708">
    <property type="component" value="Unassembled WGS sequence"/>
</dbReference>
<feature type="binding site" description="axial binding residue" evidence="20">
    <location>
        <position position="188"/>
    </location>
    <ligand>
        <name>heme c</name>
        <dbReference type="ChEBI" id="CHEBI:61717"/>
        <label>2</label>
    </ligand>
    <ligandPart>
        <name>Fe</name>
        <dbReference type="ChEBI" id="CHEBI:18248"/>
    </ligandPart>
</feature>
<keyword evidence="11" id="KW-0677">Repeat</keyword>
<keyword evidence="16 19" id="KW-0408">Iron</keyword>
<evidence type="ECO:0000256" key="13">
    <source>
        <dbReference type="ARBA" id="ARBA00022982"/>
    </source>
</evidence>
<keyword evidence="4 19" id="KW-0813">Transport</keyword>
<dbReference type="PIRSF" id="PIRSF000006">
    <property type="entry name" value="Cbb3-Cox_fixP"/>
    <property type="match status" value="1"/>
</dbReference>
<keyword evidence="6 19" id="KW-0997">Cell inner membrane</keyword>
<evidence type="ECO:0000256" key="19">
    <source>
        <dbReference type="PIRNR" id="PIRNR000006"/>
    </source>
</evidence>
<protein>
    <recommendedName>
        <fullName evidence="19">Cbb3-type cytochrome c oxidase subunit</fullName>
    </recommendedName>
</protein>
<evidence type="ECO:0000256" key="3">
    <source>
        <dbReference type="ARBA" id="ARBA00006113"/>
    </source>
</evidence>
<dbReference type="GO" id="GO:1902600">
    <property type="term" value="P:proton transmembrane transport"/>
    <property type="evidence" value="ECO:0007669"/>
    <property type="project" value="UniProtKB-KW"/>
</dbReference>
<comment type="cofactor">
    <cofactor evidence="19 21">
        <name>heme c</name>
        <dbReference type="ChEBI" id="CHEBI:61717"/>
    </cofactor>
    <text evidence="19 21">Binds 2 heme C groups per subunit.</text>
</comment>
<evidence type="ECO:0000256" key="7">
    <source>
        <dbReference type="ARBA" id="ARBA00022617"/>
    </source>
</evidence>
<feature type="binding site" description="covalent" evidence="21">
    <location>
        <position position="145"/>
    </location>
    <ligand>
        <name>heme c</name>
        <dbReference type="ChEBI" id="CHEBI:61717"/>
        <label>1</label>
    </ligand>
</feature>
<feature type="transmembrane region" description="Helical" evidence="22">
    <location>
        <begin position="64"/>
        <end position="83"/>
    </location>
</feature>
<keyword evidence="7 19" id="KW-0349">Heme</keyword>
<keyword evidence="25" id="KW-1185">Reference proteome</keyword>
<evidence type="ECO:0000256" key="4">
    <source>
        <dbReference type="ARBA" id="ARBA00022448"/>
    </source>
</evidence>
<dbReference type="AlphaFoldDB" id="A0A1W1ZHG5"/>
<feature type="binding site" description="axial binding residue" evidence="20">
    <location>
        <position position="149"/>
    </location>
    <ligand>
        <name>heme c</name>
        <dbReference type="ChEBI" id="CHEBI:61717"/>
        <label>1</label>
    </ligand>
    <ligandPart>
        <name>Fe</name>
        <dbReference type="ChEBI" id="CHEBI:18248"/>
    </ligandPart>
</feature>
<dbReference type="Pfam" id="PF14715">
    <property type="entry name" value="FixP_N"/>
    <property type="match status" value="1"/>
</dbReference>
<dbReference type="GO" id="GO:0006119">
    <property type="term" value="P:oxidative phosphorylation"/>
    <property type="evidence" value="ECO:0007669"/>
    <property type="project" value="UniProtKB-UniPathway"/>
</dbReference>
<evidence type="ECO:0000259" key="23">
    <source>
        <dbReference type="PROSITE" id="PS51007"/>
    </source>
</evidence>
<comment type="similarity">
    <text evidence="3 19">Belongs to the CcoP / FixP family.</text>
</comment>
<dbReference type="InterPro" id="IPR032858">
    <property type="entry name" value="CcoP_N"/>
</dbReference>
<comment type="subcellular location">
    <subcellularLocation>
        <location evidence="1 19">Cell inner membrane</location>
    </subcellularLocation>
</comment>
<reference evidence="24 25" key="1">
    <citation type="submission" date="2017-04" db="EMBL/GenBank/DDBJ databases">
        <authorList>
            <person name="Afonso C.L."/>
            <person name="Miller P.J."/>
            <person name="Scott M.A."/>
            <person name="Spackman E."/>
            <person name="Goraichik I."/>
            <person name="Dimitrov K.M."/>
            <person name="Suarez D.L."/>
            <person name="Swayne D.E."/>
        </authorList>
    </citation>
    <scope>NUCLEOTIDE SEQUENCE [LARGE SCALE GENOMIC DNA]</scope>
    <source>
        <strain evidence="24 25">VK13</strain>
    </source>
</reference>
<dbReference type="EMBL" id="FWXJ01000005">
    <property type="protein sequence ID" value="SMC47960.1"/>
    <property type="molecule type" value="Genomic_DNA"/>
</dbReference>
<evidence type="ECO:0000256" key="16">
    <source>
        <dbReference type="ARBA" id="ARBA00023004"/>
    </source>
</evidence>
<evidence type="ECO:0000256" key="18">
    <source>
        <dbReference type="ARBA" id="ARBA00023136"/>
    </source>
</evidence>
<dbReference type="InterPro" id="IPR008168">
    <property type="entry name" value="Cyt_C_IC"/>
</dbReference>
<dbReference type="RefSeq" id="WP_084283303.1">
    <property type="nucleotide sequence ID" value="NZ_FWXJ01000005.1"/>
</dbReference>
<accession>A0A1W1ZHG5</accession>
<dbReference type="InterPro" id="IPR009056">
    <property type="entry name" value="Cyt_c-like_dom"/>
</dbReference>
<keyword evidence="14 22" id="KW-1133">Transmembrane helix</keyword>
<comment type="subunit">
    <text evidence="19">Component of the cbb3-type cytochrome c oxidase.</text>
</comment>
<evidence type="ECO:0000256" key="17">
    <source>
        <dbReference type="ARBA" id="ARBA00023065"/>
    </source>
</evidence>
<sequence length="300" mass="33087">MSDFFNIGWSYFIAVISIAGVIFCLWLLLSQRKNKVALNPDGSVSDTGHEWDGLRELNNPLPSWWMWMFLLSIIFGVGYWILYPGIGSYAGSLGYTSAKEHNESVLKANTELKPFYEKYMALDVPNLAKDPQAKQIGQRLYLNYCAQCHGSDAGGGKGFPTLSDKDWLYGGEPDHIKTTLINGRQGNMPAFKTILSSTDINHVANYVRSLSGLPSNPIKRSLGEVVFKNNCIGCHGAEGKGNILVGAPNLTDKIWLYGGSEATITETLLNGRNGKMPAHQEILTPEKIHLLTAFVWGLSQ</sequence>
<keyword evidence="5 19" id="KW-1003">Cell membrane</keyword>
<dbReference type="PANTHER" id="PTHR33751:SF1">
    <property type="entry name" value="CBB3-TYPE CYTOCHROME C OXIDASE SUBUNIT FIXP"/>
    <property type="match status" value="1"/>
</dbReference>
<dbReference type="InterPro" id="IPR036909">
    <property type="entry name" value="Cyt_c-like_dom_sf"/>
</dbReference>
<dbReference type="GO" id="GO:0005886">
    <property type="term" value="C:plasma membrane"/>
    <property type="evidence" value="ECO:0007669"/>
    <property type="project" value="UniProtKB-SubCell"/>
</dbReference>
<evidence type="ECO:0000256" key="11">
    <source>
        <dbReference type="ARBA" id="ARBA00022737"/>
    </source>
</evidence>
<evidence type="ECO:0000256" key="20">
    <source>
        <dbReference type="PIRSR" id="PIRSR000006-1"/>
    </source>
</evidence>
<feature type="binding site" description="axial binding residue" evidence="20">
    <location>
        <position position="235"/>
    </location>
    <ligand>
        <name>heme c</name>
        <dbReference type="ChEBI" id="CHEBI:61717"/>
        <label>2</label>
    </ligand>
    <ligandPart>
        <name>Fe</name>
        <dbReference type="ChEBI" id="CHEBI:18248"/>
    </ligandPart>
</feature>
<keyword evidence="8 19" id="KW-0679">Respiratory chain</keyword>
<dbReference type="InterPro" id="IPR038414">
    <property type="entry name" value="CcoP_N_sf"/>
</dbReference>
<dbReference type="Pfam" id="PF13442">
    <property type="entry name" value="Cytochrome_CBB3"/>
    <property type="match status" value="2"/>
</dbReference>
<keyword evidence="10 19" id="KW-0479">Metal-binding</keyword>
<feature type="binding site" description="covalent" evidence="21">
    <location>
        <position position="231"/>
    </location>
    <ligand>
        <name>heme c</name>
        <dbReference type="ChEBI" id="CHEBI:61717"/>
        <label>2</label>
    </ligand>
</feature>
<evidence type="ECO:0000256" key="9">
    <source>
        <dbReference type="ARBA" id="ARBA00022692"/>
    </source>
</evidence>
<evidence type="ECO:0000313" key="25">
    <source>
        <dbReference type="Proteomes" id="UP000192708"/>
    </source>
</evidence>
<comment type="function">
    <text evidence="19">C-type cytochrome. Part of the cbb3-type cytochrome c oxidase complex.</text>
</comment>
<evidence type="ECO:0000256" key="2">
    <source>
        <dbReference type="ARBA" id="ARBA00004673"/>
    </source>
</evidence>
<feature type="binding site" description="axial binding residue" evidence="20">
    <location>
        <position position="276"/>
    </location>
    <ligand>
        <name>heme c</name>
        <dbReference type="ChEBI" id="CHEBI:61717"/>
        <label>1</label>
    </ligand>
    <ligandPart>
        <name>Fe</name>
        <dbReference type="ChEBI" id="CHEBI:18248"/>
    </ligandPart>
</feature>
<dbReference type="STRING" id="1938817.SAMN06296008_105153"/>
<keyword evidence="18 19" id="KW-0472">Membrane</keyword>
<dbReference type="GO" id="GO:0020037">
    <property type="term" value="F:heme binding"/>
    <property type="evidence" value="ECO:0007669"/>
    <property type="project" value="InterPro"/>
</dbReference>
<dbReference type="Gene3D" id="6.10.280.130">
    <property type="match status" value="1"/>
</dbReference>
<keyword evidence="9 22" id="KW-0812">Transmembrane</keyword>
<evidence type="ECO:0000313" key="24">
    <source>
        <dbReference type="EMBL" id="SMC47960.1"/>
    </source>
</evidence>
<feature type="binding site" description="covalent" evidence="21">
    <location>
        <position position="234"/>
    </location>
    <ligand>
        <name>heme c</name>
        <dbReference type="ChEBI" id="CHEBI:61717"/>
        <label>2</label>
    </ligand>
</feature>
<feature type="domain" description="Cytochrome c" evidence="23">
    <location>
        <begin position="218"/>
        <end position="299"/>
    </location>
</feature>
<dbReference type="NCBIfam" id="TIGR00782">
    <property type="entry name" value="ccoP"/>
    <property type="match status" value="1"/>
</dbReference>
<evidence type="ECO:0000256" key="6">
    <source>
        <dbReference type="ARBA" id="ARBA00022519"/>
    </source>
</evidence>
<dbReference type="GO" id="GO:0016491">
    <property type="term" value="F:oxidoreductase activity"/>
    <property type="evidence" value="ECO:0007669"/>
    <property type="project" value="UniProtKB-KW"/>
</dbReference>
<dbReference type="InterPro" id="IPR004678">
    <property type="entry name" value="Cyt_c_oxidase_cbb3_su3"/>
</dbReference>
<keyword evidence="17 19" id="KW-0406">Ion transport</keyword>
<evidence type="ECO:0000256" key="21">
    <source>
        <dbReference type="PIRSR" id="PIRSR000006-2"/>
    </source>
</evidence>
<feature type="transmembrane region" description="Helical" evidence="22">
    <location>
        <begin position="7"/>
        <end position="29"/>
    </location>
</feature>
<dbReference type="GO" id="GO:0009055">
    <property type="term" value="F:electron transfer activity"/>
    <property type="evidence" value="ECO:0007669"/>
    <property type="project" value="InterPro"/>
</dbReference>
<evidence type="ECO:0000256" key="12">
    <source>
        <dbReference type="ARBA" id="ARBA00022781"/>
    </source>
</evidence>
<comment type="pathway">
    <text evidence="2 19">Energy metabolism; oxidative phosphorylation.</text>
</comment>
<evidence type="ECO:0000256" key="22">
    <source>
        <dbReference type="SAM" id="Phobius"/>
    </source>
</evidence>
<keyword evidence="12 19" id="KW-0375">Hydrogen ion transport</keyword>
<evidence type="ECO:0000256" key="5">
    <source>
        <dbReference type="ARBA" id="ARBA00022475"/>
    </source>
</evidence>
<dbReference type="SUPFAM" id="SSF46626">
    <property type="entry name" value="Cytochrome c"/>
    <property type="match status" value="2"/>
</dbReference>
<organism evidence="24 25">
    <name type="scientific">Polynucleobacter kasalickyi</name>
    <dbReference type="NCBI Taxonomy" id="1938817"/>
    <lineage>
        <taxon>Bacteria</taxon>
        <taxon>Pseudomonadati</taxon>
        <taxon>Pseudomonadota</taxon>
        <taxon>Betaproteobacteria</taxon>
        <taxon>Burkholderiales</taxon>
        <taxon>Burkholderiaceae</taxon>
        <taxon>Polynucleobacter</taxon>
    </lineage>
</organism>
<dbReference type="PROSITE" id="PS51007">
    <property type="entry name" value="CYTC"/>
    <property type="match status" value="2"/>
</dbReference>
<dbReference type="Gene3D" id="1.10.760.10">
    <property type="entry name" value="Cytochrome c-like domain"/>
    <property type="match status" value="2"/>
</dbReference>
<evidence type="ECO:0000256" key="8">
    <source>
        <dbReference type="ARBA" id="ARBA00022660"/>
    </source>
</evidence>
<keyword evidence="13 19" id="KW-0249">Electron transport</keyword>
<gene>
    <name evidence="24" type="ORF">SAMN06296008_105153</name>
</gene>
<evidence type="ECO:0000256" key="10">
    <source>
        <dbReference type="ARBA" id="ARBA00022723"/>
    </source>
</evidence>
<evidence type="ECO:0000256" key="1">
    <source>
        <dbReference type="ARBA" id="ARBA00004533"/>
    </source>
</evidence>
<dbReference type="GO" id="GO:0005506">
    <property type="term" value="F:iron ion binding"/>
    <property type="evidence" value="ECO:0007669"/>
    <property type="project" value="InterPro"/>
</dbReference>
<feature type="domain" description="Cytochrome c" evidence="23">
    <location>
        <begin position="132"/>
        <end position="211"/>
    </location>
</feature>
<dbReference type="OrthoDB" id="9811281at2"/>
<feature type="binding site" description="covalent" evidence="21">
    <location>
        <position position="148"/>
    </location>
    <ligand>
        <name>heme c</name>
        <dbReference type="ChEBI" id="CHEBI:61717"/>
        <label>1</label>
    </ligand>
</feature>
<dbReference type="UniPathway" id="UPA00705"/>
<evidence type="ECO:0000256" key="15">
    <source>
        <dbReference type="ARBA" id="ARBA00023002"/>
    </source>
</evidence>
<dbReference type="PANTHER" id="PTHR33751">
    <property type="entry name" value="CBB3-TYPE CYTOCHROME C OXIDASE SUBUNIT FIXP"/>
    <property type="match status" value="1"/>
</dbReference>